<dbReference type="GO" id="GO:0005886">
    <property type="term" value="C:plasma membrane"/>
    <property type="evidence" value="ECO:0007669"/>
    <property type="project" value="UniProtKB-SubCell"/>
</dbReference>
<keyword evidence="7" id="KW-0997">Cell inner membrane</keyword>
<dbReference type="AlphaFoldDB" id="A0A1H1XNT8"/>
<evidence type="ECO:0000256" key="2">
    <source>
        <dbReference type="ARBA" id="ARBA00009298"/>
    </source>
</evidence>
<feature type="transmembrane region" description="Helical" evidence="7">
    <location>
        <begin position="28"/>
        <end position="45"/>
    </location>
</feature>
<keyword evidence="3" id="KW-1003">Cell membrane</keyword>
<keyword evidence="4 7" id="KW-0812">Transmembrane</keyword>
<gene>
    <name evidence="9" type="ORF">SAMN05216598_3998</name>
</gene>
<dbReference type="EMBL" id="LT629777">
    <property type="protein sequence ID" value="SDT10924.1"/>
    <property type="molecule type" value="Genomic_DNA"/>
</dbReference>
<feature type="transmembrane region" description="Helical" evidence="7">
    <location>
        <begin position="81"/>
        <end position="102"/>
    </location>
</feature>
<dbReference type="Proteomes" id="UP000199524">
    <property type="component" value="Chromosome I"/>
</dbReference>
<keyword evidence="10" id="KW-1185">Reference proteome</keyword>
<evidence type="ECO:0000256" key="7">
    <source>
        <dbReference type="RuleBase" id="RU365041"/>
    </source>
</evidence>
<dbReference type="InterPro" id="IPR003416">
    <property type="entry name" value="MgtC/SapB/SrpB/YhiD_fam"/>
</dbReference>
<keyword evidence="5 7" id="KW-1133">Transmembrane helix</keyword>
<name>A0A1H1XNT8_9PSED</name>
<evidence type="ECO:0000313" key="10">
    <source>
        <dbReference type="Proteomes" id="UP000199524"/>
    </source>
</evidence>
<feature type="transmembrane region" description="Helical" evidence="7">
    <location>
        <begin position="114"/>
        <end position="134"/>
    </location>
</feature>
<evidence type="ECO:0000256" key="5">
    <source>
        <dbReference type="ARBA" id="ARBA00022989"/>
    </source>
</evidence>
<keyword evidence="6 7" id="KW-0472">Membrane</keyword>
<dbReference type="Pfam" id="PF02308">
    <property type="entry name" value="MgtC"/>
    <property type="match status" value="1"/>
</dbReference>
<evidence type="ECO:0000256" key="1">
    <source>
        <dbReference type="ARBA" id="ARBA00004651"/>
    </source>
</evidence>
<accession>A0A1H1XNT8</accession>
<evidence type="ECO:0000259" key="8">
    <source>
        <dbReference type="Pfam" id="PF02308"/>
    </source>
</evidence>
<proteinExistence type="inferred from homology"/>
<comment type="subcellular location">
    <subcellularLocation>
        <location evidence="7">Cell inner membrane</location>
        <topology evidence="7">Multi-pass membrane protein</topology>
    </subcellularLocation>
    <subcellularLocation>
        <location evidence="1">Cell membrane</location>
        <topology evidence="1">Multi-pass membrane protein</topology>
    </subcellularLocation>
</comment>
<organism evidence="9 10">
    <name type="scientific">Pseudomonas asplenii</name>
    <dbReference type="NCBI Taxonomy" id="53407"/>
    <lineage>
        <taxon>Bacteria</taxon>
        <taxon>Pseudomonadati</taxon>
        <taxon>Pseudomonadota</taxon>
        <taxon>Gammaproteobacteria</taxon>
        <taxon>Pseudomonadales</taxon>
        <taxon>Pseudomonadaceae</taxon>
        <taxon>Pseudomonas</taxon>
    </lineage>
</organism>
<dbReference type="InterPro" id="IPR049177">
    <property type="entry name" value="MgtC_SapB_SrpB_YhiD_N"/>
</dbReference>
<dbReference type="GeneID" id="300208913"/>
<feature type="domain" description="MgtC/SapB/SrpB/YhiD N-terminal" evidence="8">
    <location>
        <begin position="32"/>
        <end position="157"/>
    </location>
</feature>
<sequence length="166" mass="17330">MDTWWHTVWMTLQAEFADIGDIREVTRITVRLLIAALLGGILGFEREQQGKAAGVRTHMLVALGAALFVLVPQVSGAQADAMSRVVQGVIAGIGFLGAGTILKGHADEAGQNVKGLTTAAGLWMTAAIGVAAGLGREATAVLSTLLALAVFSVMPKILQLLEKDRG</sequence>
<feature type="transmembrane region" description="Helical" evidence="7">
    <location>
        <begin position="140"/>
        <end position="158"/>
    </location>
</feature>
<comment type="similarity">
    <text evidence="2 7">Belongs to the MgtC/SapB family.</text>
</comment>
<evidence type="ECO:0000256" key="4">
    <source>
        <dbReference type="ARBA" id="ARBA00022692"/>
    </source>
</evidence>
<dbReference type="PANTHER" id="PTHR33778">
    <property type="entry name" value="PROTEIN MGTC"/>
    <property type="match status" value="1"/>
</dbReference>
<dbReference type="PRINTS" id="PR01837">
    <property type="entry name" value="MGTCSAPBPROT"/>
</dbReference>
<dbReference type="RefSeq" id="WP_090207900.1">
    <property type="nucleotide sequence ID" value="NZ_LT629777.1"/>
</dbReference>
<evidence type="ECO:0000256" key="6">
    <source>
        <dbReference type="ARBA" id="ARBA00023136"/>
    </source>
</evidence>
<protein>
    <recommendedName>
        <fullName evidence="7">Protein MgtC</fullName>
    </recommendedName>
</protein>
<dbReference type="PANTHER" id="PTHR33778:SF1">
    <property type="entry name" value="MAGNESIUM TRANSPORTER YHID-RELATED"/>
    <property type="match status" value="1"/>
</dbReference>
<evidence type="ECO:0000256" key="3">
    <source>
        <dbReference type="ARBA" id="ARBA00022475"/>
    </source>
</evidence>
<reference evidence="10" key="1">
    <citation type="submission" date="2016-10" db="EMBL/GenBank/DDBJ databases">
        <authorList>
            <person name="Varghese N."/>
            <person name="Submissions S."/>
        </authorList>
    </citation>
    <scope>NUCLEOTIDE SEQUENCE [LARGE SCALE GENOMIC DNA]</scope>
    <source>
        <strain evidence="10">ATCC 23835</strain>
    </source>
</reference>
<evidence type="ECO:0000313" key="9">
    <source>
        <dbReference type="EMBL" id="SDT10924.1"/>
    </source>
</evidence>
<feature type="transmembrane region" description="Helical" evidence="7">
    <location>
        <begin position="57"/>
        <end position="75"/>
    </location>
</feature>